<organism evidence="1">
    <name type="scientific">marine sediment metagenome</name>
    <dbReference type="NCBI Taxonomy" id="412755"/>
    <lineage>
        <taxon>unclassified sequences</taxon>
        <taxon>metagenomes</taxon>
        <taxon>ecological metagenomes</taxon>
    </lineage>
</organism>
<feature type="non-terminal residue" evidence="1">
    <location>
        <position position="49"/>
    </location>
</feature>
<evidence type="ECO:0000313" key="1">
    <source>
        <dbReference type="EMBL" id="GAG54562.1"/>
    </source>
</evidence>
<sequence>MDKILLENLDFEKHHGLGNDYILINNLKWGIPDDRKADLAKKLCKHHFS</sequence>
<accession>X0Z866</accession>
<protein>
    <recommendedName>
        <fullName evidence="2">Diaminopimelate epimerase</fullName>
    </recommendedName>
</protein>
<dbReference type="SUPFAM" id="SSF54506">
    <property type="entry name" value="Diaminopimelate epimerase-like"/>
    <property type="match status" value="1"/>
</dbReference>
<name>X0Z866_9ZZZZ</name>
<gene>
    <name evidence="1" type="ORF">S01H4_16353</name>
</gene>
<reference evidence="1" key="1">
    <citation type="journal article" date="2014" name="Front. Microbiol.">
        <title>High frequency of phylogenetically diverse reductive dehalogenase-homologous genes in deep subseafloor sedimentary metagenomes.</title>
        <authorList>
            <person name="Kawai M."/>
            <person name="Futagami T."/>
            <person name="Toyoda A."/>
            <person name="Takaki Y."/>
            <person name="Nishi S."/>
            <person name="Hori S."/>
            <person name="Arai W."/>
            <person name="Tsubouchi T."/>
            <person name="Morono Y."/>
            <person name="Uchiyama I."/>
            <person name="Ito T."/>
            <person name="Fujiyama A."/>
            <person name="Inagaki F."/>
            <person name="Takami H."/>
        </authorList>
    </citation>
    <scope>NUCLEOTIDE SEQUENCE</scope>
    <source>
        <strain evidence="1">Expedition CK06-06</strain>
    </source>
</reference>
<comment type="caution">
    <text evidence="1">The sequence shown here is derived from an EMBL/GenBank/DDBJ whole genome shotgun (WGS) entry which is preliminary data.</text>
</comment>
<dbReference type="Gene3D" id="3.10.310.10">
    <property type="entry name" value="Diaminopimelate Epimerase, Chain A, domain 1"/>
    <property type="match status" value="1"/>
</dbReference>
<dbReference type="EMBL" id="BART01007169">
    <property type="protein sequence ID" value="GAG54562.1"/>
    <property type="molecule type" value="Genomic_DNA"/>
</dbReference>
<evidence type="ECO:0008006" key="2">
    <source>
        <dbReference type="Google" id="ProtNLM"/>
    </source>
</evidence>
<dbReference type="AlphaFoldDB" id="X0Z866"/>
<proteinExistence type="predicted"/>